<name>A0A917ZNN0_9ACTN</name>
<sequence>MESDPEETKKEVPSEPPTGREWSLGARIAIAATVAAVCVGVGIHLAMVFLHVAPSNTISKKNSTLIDHYAFPEFEQNWKLFAPNPLQQNIAVHARVQVRLPSGQRLTTGWVNLTGQDTKAIKHNPSPSHIDQNMLRRAFEFYTNSHDQQDKSLGNRGSISREYVLRIAAHRMGPELNGGKVQKIQLRSVATPVAPPKWSNENINTHPTTRVLPWWSLTERDFR</sequence>
<dbReference type="EMBL" id="BMMS01000008">
    <property type="protein sequence ID" value="GGO86066.1"/>
    <property type="molecule type" value="Genomic_DNA"/>
</dbReference>
<keyword evidence="1" id="KW-1133">Transmembrane helix</keyword>
<keyword evidence="1" id="KW-0812">Transmembrane</keyword>
<comment type="caution">
    <text evidence="2">The sequence shown here is derived from an EMBL/GenBank/DDBJ whole genome shotgun (WGS) entry which is preliminary data.</text>
</comment>
<dbReference type="InterPro" id="IPR043857">
    <property type="entry name" value="DUF5819"/>
</dbReference>
<keyword evidence="1" id="KW-0472">Membrane</keyword>
<accession>A0A917ZNN0</accession>
<evidence type="ECO:0000313" key="3">
    <source>
        <dbReference type="Proteomes" id="UP000641932"/>
    </source>
</evidence>
<protein>
    <submittedName>
        <fullName evidence="2">Uncharacterized protein</fullName>
    </submittedName>
</protein>
<keyword evidence="3" id="KW-1185">Reference proteome</keyword>
<feature type="transmembrane region" description="Helical" evidence="1">
    <location>
        <begin position="28"/>
        <end position="53"/>
    </location>
</feature>
<gene>
    <name evidence="2" type="ORF">GCM10012280_21300</name>
</gene>
<organism evidence="2 3">
    <name type="scientific">Wenjunlia tyrosinilytica</name>
    <dbReference type="NCBI Taxonomy" id="1544741"/>
    <lineage>
        <taxon>Bacteria</taxon>
        <taxon>Bacillati</taxon>
        <taxon>Actinomycetota</taxon>
        <taxon>Actinomycetes</taxon>
        <taxon>Kitasatosporales</taxon>
        <taxon>Streptomycetaceae</taxon>
        <taxon>Wenjunlia</taxon>
    </lineage>
</organism>
<evidence type="ECO:0000256" key="1">
    <source>
        <dbReference type="SAM" id="Phobius"/>
    </source>
</evidence>
<dbReference type="RefSeq" id="WP_229698309.1">
    <property type="nucleotide sequence ID" value="NZ_BMMS01000008.1"/>
</dbReference>
<dbReference type="Proteomes" id="UP000641932">
    <property type="component" value="Unassembled WGS sequence"/>
</dbReference>
<dbReference type="AlphaFoldDB" id="A0A917ZNN0"/>
<reference evidence="2" key="1">
    <citation type="journal article" date="2014" name="Int. J. Syst. Evol. Microbiol.">
        <title>Complete genome sequence of Corynebacterium casei LMG S-19264T (=DSM 44701T), isolated from a smear-ripened cheese.</title>
        <authorList>
            <consortium name="US DOE Joint Genome Institute (JGI-PGF)"/>
            <person name="Walter F."/>
            <person name="Albersmeier A."/>
            <person name="Kalinowski J."/>
            <person name="Ruckert C."/>
        </authorList>
    </citation>
    <scope>NUCLEOTIDE SEQUENCE</scope>
    <source>
        <strain evidence="2">CGMCC 4.7201</strain>
    </source>
</reference>
<proteinExistence type="predicted"/>
<dbReference type="Pfam" id="PF19136">
    <property type="entry name" value="DUF5819"/>
    <property type="match status" value="1"/>
</dbReference>
<reference evidence="2" key="2">
    <citation type="submission" date="2020-09" db="EMBL/GenBank/DDBJ databases">
        <authorList>
            <person name="Sun Q."/>
            <person name="Zhou Y."/>
        </authorList>
    </citation>
    <scope>NUCLEOTIDE SEQUENCE</scope>
    <source>
        <strain evidence="2">CGMCC 4.7201</strain>
    </source>
</reference>
<evidence type="ECO:0000313" key="2">
    <source>
        <dbReference type="EMBL" id="GGO86066.1"/>
    </source>
</evidence>